<dbReference type="PANTHER" id="PTHR46623">
    <property type="entry name" value="CARBOXYMETHYLENEBUTENOLIDASE-RELATED"/>
    <property type="match status" value="1"/>
</dbReference>
<evidence type="ECO:0000313" key="2">
    <source>
        <dbReference type="EMBL" id="WFN54143.1"/>
    </source>
</evidence>
<dbReference type="GO" id="GO:0016787">
    <property type="term" value="F:hydrolase activity"/>
    <property type="evidence" value="ECO:0007669"/>
    <property type="project" value="UniProtKB-KW"/>
</dbReference>
<feature type="domain" description="Dienelactone hydrolase" evidence="1">
    <location>
        <begin position="52"/>
        <end position="272"/>
    </location>
</feature>
<accession>A0ABY8G2H5</accession>
<dbReference type="RefSeq" id="WP_125261032.1">
    <property type="nucleotide sequence ID" value="NZ_CP114280.1"/>
</dbReference>
<proteinExistence type="predicted"/>
<dbReference type="Proteomes" id="UP001219630">
    <property type="component" value="Chromosome"/>
</dbReference>
<keyword evidence="2" id="KW-0378">Hydrolase</keyword>
<reference evidence="2 3" key="1">
    <citation type="submission" date="2022-12" db="EMBL/GenBank/DDBJ databases">
        <title>Complete genome sequencing of Dickeya lacustris type strain LMG30899.</title>
        <authorList>
            <person name="Dobhal S."/>
            <person name="Arizala D."/>
            <person name="Arif M."/>
        </authorList>
    </citation>
    <scope>NUCLEOTIDE SEQUENCE [LARGE SCALE GENOMIC DNA]</scope>
    <source>
        <strain evidence="2 3">LMG30899</strain>
    </source>
</reference>
<dbReference type="EMBL" id="CP114280">
    <property type="protein sequence ID" value="WFN54143.1"/>
    <property type="molecule type" value="Genomic_DNA"/>
</dbReference>
<sequence>MNSDEQLTSHPLSPGFAKAAEPTAAGAIITDATGLTCGETTLTTQGEALPIYFAKPQRTDGRLPIVLVVQEIFGVHEYIRDVCRRLAQQGYLAIAPELYFRQGNPQQYHDIPTLMAELVSKVPDHQVLGDLDHSVHWAVQQGGDAARLAITGFCWGGRISWLYAAHNPQLKAAVAWYGKLVADKTLTSPRHPVDIAPALIAPVLGLYGGQDGSIGPEQVDAMRQALQASRVDTDIIVYADAGHAFHSDYRASYHDASAKDGWQRMLAWFARYGVVPFHR</sequence>
<evidence type="ECO:0000259" key="1">
    <source>
        <dbReference type="Pfam" id="PF01738"/>
    </source>
</evidence>
<name>A0ABY8G2H5_9GAMM</name>
<dbReference type="PANTHER" id="PTHR46623:SF6">
    <property type="entry name" value="ALPHA_BETA-HYDROLASES SUPERFAMILY PROTEIN"/>
    <property type="match status" value="1"/>
</dbReference>
<evidence type="ECO:0000313" key="3">
    <source>
        <dbReference type="Proteomes" id="UP001219630"/>
    </source>
</evidence>
<dbReference type="InterPro" id="IPR051049">
    <property type="entry name" value="Dienelactone_hydrolase-like"/>
</dbReference>
<keyword evidence="3" id="KW-1185">Reference proteome</keyword>
<dbReference type="InterPro" id="IPR029058">
    <property type="entry name" value="AB_hydrolase_fold"/>
</dbReference>
<dbReference type="InterPro" id="IPR002925">
    <property type="entry name" value="Dienelactn_hydro"/>
</dbReference>
<organism evidence="2 3">
    <name type="scientific">Dickeya lacustris</name>
    <dbReference type="NCBI Taxonomy" id="2259638"/>
    <lineage>
        <taxon>Bacteria</taxon>
        <taxon>Pseudomonadati</taxon>
        <taxon>Pseudomonadota</taxon>
        <taxon>Gammaproteobacteria</taxon>
        <taxon>Enterobacterales</taxon>
        <taxon>Pectobacteriaceae</taxon>
        <taxon>Dickeya</taxon>
    </lineage>
</organism>
<dbReference type="Gene3D" id="3.40.50.1820">
    <property type="entry name" value="alpha/beta hydrolase"/>
    <property type="match status" value="1"/>
</dbReference>
<dbReference type="SUPFAM" id="SSF53474">
    <property type="entry name" value="alpha/beta-Hydrolases"/>
    <property type="match status" value="1"/>
</dbReference>
<protein>
    <submittedName>
        <fullName evidence="2">Dienelactone hydrolase family protein</fullName>
    </submittedName>
</protein>
<dbReference type="Pfam" id="PF01738">
    <property type="entry name" value="DLH"/>
    <property type="match status" value="1"/>
</dbReference>
<gene>
    <name evidence="2" type="ORF">O1Q98_10520</name>
</gene>